<name>A0A8I6RIQ7_CIMLE</name>
<dbReference type="KEGG" id="clec:106664544"/>
<dbReference type="OrthoDB" id="6597514at2759"/>
<dbReference type="PANTHER" id="PTHR20905:SF32">
    <property type="entry name" value="ARYLALKYLAMINE N-ACETYLTRANSFERASE-LIKE 7, ISOFORM A"/>
    <property type="match status" value="1"/>
</dbReference>
<dbReference type="OMA" id="PREPLCA"/>
<dbReference type="EnsemblMetazoa" id="XM_014390359.2">
    <property type="protein sequence ID" value="XP_014245845.2"/>
    <property type="gene ID" value="LOC106664544"/>
</dbReference>
<dbReference type="InterPro" id="IPR016181">
    <property type="entry name" value="Acyl_CoA_acyltransferase"/>
</dbReference>
<dbReference type="Proteomes" id="UP000494040">
    <property type="component" value="Unassembled WGS sequence"/>
</dbReference>
<organism evidence="1 2">
    <name type="scientific">Cimex lectularius</name>
    <name type="common">Bed bug</name>
    <name type="synonym">Acanthia lectularia</name>
    <dbReference type="NCBI Taxonomy" id="79782"/>
    <lineage>
        <taxon>Eukaryota</taxon>
        <taxon>Metazoa</taxon>
        <taxon>Ecdysozoa</taxon>
        <taxon>Arthropoda</taxon>
        <taxon>Hexapoda</taxon>
        <taxon>Insecta</taxon>
        <taxon>Pterygota</taxon>
        <taxon>Neoptera</taxon>
        <taxon>Paraneoptera</taxon>
        <taxon>Hemiptera</taxon>
        <taxon>Heteroptera</taxon>
        <taxon>Panheteroptera</taxon>
        <taxon>Cimicomorpha</taxon>
        <taxon>Cimicidae</taxon>
        <taxon>Cimex</taxon>
    </lineage>
</organism>
<evidence type="ECO:0000313" key="2">
    <source>
        <dbReference type="Proteomes" id="UP000494040"/>
    </source>
</evidence>
<reference evidence="1" key="1">
    <citation type="submission" date="2022-01" db="UniProtKB">
        <authorList>
            <consortium name="EnsemblMetazoa"/>
        </authorList>
    </citation>
    <scope>IDENTIFICATION</scope>
</reference>
<proteinExistence type="predicted"/>
<dbReference type="RefSeq" id="XP_014245845.2">
    <property type="nucleotide sequence ID" value="XM_014390359.2"/>
</dbReference>
<dbReference type="GO" id="GO:0008080">
    <property type="term" value="F:N-acetyltransferase activity"/>
    <property type="evidence" value="ECO:0007669"/>
    <property type="project" value="TreeGrafter"/>
</dbReference>
<evidence type="ECO:0008006" key="3">
    <source>
        <dbReference type="Google" id="ProtNLM"/>
    </source>
</evidence>
<dbReference type="GeneID" id="106664544"/>
<sequence>MRLQKVVLEHYEVERNGEKFKFVIENLVTPEEMELAVQHMVTFFLPREPLCALTGLKDDPDSLDSICKLWRNCVIEGTGIGAYLLNNDGTKRKLVGVNMTSVSRIDEKDDETYKGKIFNVILQAIIDQTKASNIYARYCVDEYLSALGLSVDSAYHGCKLGYKILESRANLCKKLGVKVAGTVFTASASQYLASKLGYEILVDWDYKSFKVNEEYPFYKMWEVRKEKTSKMMAYKFQ</sequence>
<dbReference type="AlphaFoldDB" id="A0A8I6RIQ7"/>
<protein>
    <recommendedName>
        <fullName evidence="3">N-acetyltransferase domain-containing protein</fullName>
    </recommendedName>
</protein>
<evidence type="ECO:0000313" key="1">
    <source>
        <dbReference type="EnsemblMetazoa" id="XP_014245845.2"/>
    </source>
</evidence>
<dbReference type="SUPFAM" id="SSF55729">
    <property type="entry name" value="Acyl-CoA N-acyltransferases (Nat)"/>
    <property type="match status" value="1"/>
</dbReference>
<dbReference type="PANTHER" id="PTHR20905">
    <property type="entry name" value="N-ACETYLTRANSFERASE-RELATED"/>
    <property type="match status" value="1"/>
</dbReference>
<keyword evidence="2" id="KW-1185">Reference proteome</keyword>
<dbReference type="Gene3D" id="3.40.630.30">
    <property type="match status" value="1"/>
</dbReference>
<accession>A0A8I6RIQ7</accession>